<reference evidence="2" key="1">
    <citation type="submission" date="2023-06" db="EMBL/GenBank/DDBJ databases">
        <title>Genome-scale phylogeny and comparative genomics of the fungal order Sordariales.</title>
        <authorList>
            <consortium name="Lawrence Berkeley National Laboratory"/>
            <person name="Hensen N."/>
            <person name="Bonometti L."/>
            <person name="Westerberg I."/>
            <person name="Brannstrom I.O."/>
            <person name="Guillou S."/>
            <person name="Cros-Aarteil S."/>
            <person name="Calhoun S."/>
            <person name="Haridas S."/>
            <person name="Kuo A."/>
            <person name="Mondo S."/>
            <person name="Pangilinan J."/>
            <person name="Riley R."/>
            <person name="LaButti K."/>
            <person name="Andreopoulos B."/>
            <person name="Lipzen A."/>
            <person name="Chen C."/>
            <person name="Yanf M."/>
            <person name="Daum C."/>
            <person name="Ng V."/>
            <person name="Clum A."/>
            <person name="Steindorff A."/>
            <person name="Ohm R."/>
            <person name="Martin F."/>
            <person name="Silar P."/>
            <person name="Natvig D."/>
            <person name="Lalanne C."/>
            <person name="Gautier V."/>
            <person name="Ament-velasquez S.L."/>
            <person name="Kruys A."/>
            <person name="Hutchinson M.I."/>
            <person name="Powell A.J."/>
            <person name="Barry K."/>
            <person name="Miller A.N."/>
            <person name="Grigoriev I.V."/>
            <person name="Debuchy R."/>
            <person name="Gladieux P."/>
            <person name="Thoren M.H."/>
            <person name="Johannesson H."/>
        </authorList>
    </citation>
    <scope>NUCLEOTIDE SEQUENCE</scope>
    <source>
        <strain evidence="2">SMH2392-1A</strain>
    </source>
</reference>
<sequence>MVQSQGKSQKDRRRSPADERCFVYIGRRRGRFCHRCAPGGDHDGDAFPRNLHMFPVSSALVGPETISPMFGRLVRTKAGTNQCGGERDSFDVKTVEWAAAAMCRAIQCANAVVERAGLKRPSLTPPDLKSGLCLRPRRSARGAKQACFCADGCHLRRSHGGRSAQCSTLKIALAGPVGPRAAEQAQRNRPPPLLGRPPLTFADGISNSISESN</sequence>
<proteinExistence type="predicted"/>
<protein>
    <submittedName>
        <fullName evidence="2">Uncharacterized protein</fullName>
    </submittedName>
</protein>
<gene>
    <name evidence="2" type="ORF">B0T26DRAFT_437177</name>
</gene>
<organism evidence="2 3">
    <name type="scientific">Lasiosphaeria miniovina</name>
    <dbReference type="NCBI Taxonomy" id="1954250"/>
    <lineage>
        <taxon>Eukaryota</taxon>
        <taxon>Fungi</taxon>
        <taxon>Dikarya</taxon>
        <taxon>Ascomycota</taxon>
        <taxon>Pezizomycotina</taxon>
        <taxon>Sordariomycetes</taxon>
        <taxon>Sordariomycetidae</taxon>
        <taxon>Sordariales</taxon>
        <taxon>Lasiosphaeriaceae</taxon>
        <taxon>Lasiosphaeria</taxon>
    </lineage>
</organism>
<dbReference type="EMBL" id="JAUIRO010000007">
    <property type="protein sequence ID" value="KAK0705865.1"/>
    <property type="molecule type" value="Genomic_DNA"/>
</dbReference>
<accession>A0AA39ZYA4</accession>
<evidence type="ECO:0000256" key="1">
    <source>
        <dbReference type="SAM" id="MobiDB-lite"/>
    </source>
</evidence>
<comment type="caution">
    <text evidence="2">The sequence shown here is derived from an EMBL/GenBank/DDBJ whole genome shotgun (WGS) entry which is preliminary data.</text>
</comment>
<feature type="region of interest" description="Disordered" evidence="1">
    <location>
        <begin position="177"/>
        <end position="213"/>
    </location>
</feature>
<dbReference type="GeneID" id="85318291"/>
<dbReference type="AlphaFoldDB" id="A0AA39ZYA4"/>
<evidence type="ECO:0000313" key="3">
    <source>
        <dbReference type="Proteomes" id="UP001172101"/>
    </source>
</evidence>
<dbReference type="RefSeq" id="XP_060290959.1">
    <property type="nucleotide sequence ID" value="XM_060435021.1"/>
</dbReference>
<name>A0AA39ZYA4_9PEZI</name>
<dbReference type="Proteomes" id="UP001172101">
    <property type="component" value="Unassembled WGS sequence"/>
</dbReference>
<evidence type="ECO:0000313" key="2">
    <source>
        <dbReference type="EMBL" id="KAK0705865.1"/>
    </source>
</evidence>
<keyword evidence="3" id="KW-1185">Reference proteome</keyword>